<dbReference type="RefSeq" id="WP_100590961.1">
    <property type="nucleotide sequence ID" value="NZ_CP015578.1"/>
</dbReference>
<feature type="transmembrane region" description="Helical" evidence="1">
    <location>
        <begin position="602"/>
        <end position="620"/>
    </location>
</feature>
<dbReference type="GeneID" id="46921940"/>
<accession>A0A1X9SPS5</accession>
<organism evidence="2 3">
    <name type="scientific">Campylobacter lanienae NCTC 13004</name>
    <dbReference type="NCBI Taxonomy" id="1031753"/>
    <lineage>
        <taxon>Bacteria</taxon>
        <taxon>Pseudomonadati</taxon>
        <taxon>Campylobacterota</taxon>
        <taxon>Epsilonproteobacteria</taxon>
        <taxon>Campylobacterales</taxon>
        <taxon>Campylobacteraceae</taxon>
        <taxon>Campylobacter</taxon>
    </lineage>
</organism>
<keyword evidence="1" id="KW-0472">Membrane</keyword>
<feature type="transmembrane region" description="Helical" evidence="1">
    <location>
        <begin position="258"/>
        <end position="278"/>
    </location>
</feature>
<feature type="transmembrane region" description="Helical" evidence="1">
    <location>
        <begin position="376"/>
        <end position="394"/>
    </location>
</feature>
<feature type="transmembrane region" description="Helical" evidence="1">
    <location>
        <begin position="298"/>
        <end position="317"/>
    </location>
</feature>
<keyword evidence="1" id="KW-0812">Transmembrane</keyword>
<reference evidence="3" key="1">
    <citation type="journal article" date="2017" name="Genome Biol. Evol.">
        <title>Comparative Genomic Analysis Identifies a Campylobacter Clade Deficient in Selenium Metabolism.</title>
        <authorList>
            <person name="Miller W.G."/>
            <person name="Yee E."/>
            <person name="Lopes B.S."/>
            <person name="Chapman M.H."/>
            <person name="Huynh S."/>
            <person name="Bono J.L."/>
            <person name="Parker C.T."/>
            <person name="Strachan N.J.C."/>
            <person name="Forbes K.J."/>
        </authorList>
    </citation>
    <scope>NUCLEOTIDE SEQUENCE [LARGE SCALE GENOMIC DNA]</scope>
    <source>
        <strain evidence="3">NCTC 13004</strain>
    </source>
</reference>
<gene>
    <name evidence="2" type="ORF">CLAN_1475</name>
</gene>
<dbReference type="EMBL" id="CP015578">
    <property type="protein sequence ID" value="ARQ98190.1"/>
    <property type="molecule type" value="Genomic_DNA"/>
</dbReference>
<feature type="transmembrane region" description="Helical" evidence="1">
    <location>
        <begin position="207"/>
        <end position="225"/>
    </location>
</feature>
<dbReference type="Proteomes" id="UP000202031">
    <property type="component" value="Chromosome"/>
</dbReference>
<feature type="transmembrane region" description="Helical" evidence="1">
    <location>
        <begin position="576"/>
        <end position="596"/>
    </location>
</feature>
<sequence>MKKPLAIFGSIFLLLCFYIGFNFHKINSDIFSFLNIDENAVFRELNKNLSSEINILARDEESLKKLENFKIFSEIFYKIEDLDELKNELKVAKLALFKGKIDDEFVNLAITNIYSPINNGILSLKDDILGLLNFANILNLSSNIKIEPKTGFLKAGDFIYAKAKLKENYDQNELLKAYNILKNDGAILSGGAIFGAFGKKQGLKESAIMGVVGVFLSVGFLLIMFGNFKIFLIFLAPIFGFVCGLGGSFLFFDSIHVLVIVISTSLVGLMLDFSCGWLGLERRSKISSNSIFKLKKLFLLALLITMSGYLLFLFSPMNFLHQIAVFSLFGLLGSFLISYFLIPKIFNDTKFKNPNFIEILLSKIQNLFAKFKFNPLYAILFVFICLICLVFADFKDDIRNYAKSPKELLDDAQKLSQITGLKSDLKLVYTRDINADLSALSKVADISYLYGFINDPKSQEFIKQRLKSLDFRDFDDEIKSEIDELAILDESELKNLKILKNFAFFFENPNYILIHDIKDRAKFDEILSLNGLKFYDLTQMINENLTAVKINAIYLKIFGILLAFVFLYFVFGFKRALIFIGLIFGVSIATLTIFMIFFDINIFVIFGVILASAVGVDYLLFALKQSPSKDKIFGISVAAMTSIFSFGVLCMSQTHAVFSFGASVCVGIFLNMLCAFMLSSNQRYHS</sequence>
<dbReference type="AlphaFoldDB" id="A0A1X9SPS5"/>
<name>A0A1X9SPS5_9BACT</name>
<dbReference type="KEGG" id="clx:CLAN_1475"/>
<evidence type="ECO:0000256" key="1">
    <source>
        <dbReference type="SAM" id="Phobius"/>
    </source>
</evidence>
<protein>
    <submittedName>
        <fullName evidence="2">Putative membrane protein, putative transporter</fullName>
    </submittedName>
</protein>
<dbReference type="SUPFAM" id="SSF82866">
    <property type="entry name" value="Multidrug efflux transporter AcrB transmembrane domain"/>
    <property type="match status" value="2"/>
</dbReference>
<keyword evidence="1" id="KW-1133">Transmembrane helix</keyword>
<evidence type="ECO:0000313" key="3">
    <source>
        <dbReference type="Proteomes" id="UP000202031"/>
    </source>
</evidence>
<feature type="transmembrane region" description="Helical" evidence="1">
    <location>
        <begin position="632"/>
        <end position="649"/>
    </location>
</feature>
<feature type="transmembrane region" description="Helical" evidence="1">
    <location>
        <begin position="655"/>
        <end position="678"/>
    </location>
</feature>
<feature type="transmembrane region" description="Helical" evidence="1">
    <location>
        <begin position="232"/>
        <end position="252"/>
    </location>
</feature>
<feature type="transmembrane region" description="Helical" evidence="1">
    <location>
        <begin position="553"/>
        <end position="571"/>
    </location>
</feature>
<proteinExistence type="predicted"/>
<evidence type="ECO:0000313" key="2">
    <source>
        <dbReference type="EMBL" id="ARQ98190.1"/>
    </source>
</evidence>
<feature type="transmembrane region" description="Helical" evidence="1">
    <location>
        <begin position="323"/>
        <end position="342"/>
    </location>
</feature>